<feature type="domain" description="Calcineurin-like phosphoesterase" evidence="7">
    <location>
        <begin position="1"/>
        <end position="239"/>
    </location>
</feature>
<evidence type="ECO:0000259" key="7">
    <source>
        <dbReference type="Pfam" id="PF00149"/>
    </source>
</evidence>
<dbReference type="Pfam" id="PF00149">
    <property type="entry name" value="Metallophos"/>
    <property type="match status" value="1"/>
</dbReference>
<dbReference type="CDD" id="cd00840">
    <property type="entry name" value="MPP_Mre11_N"/>
    <property type="match status" value="1"/>
</dbReference>
<name>A0ABR6TL17_9FIRM</name>
<dbReference type="GO" id="GO:0004527">
    <property type="term" value="F:exonuclease activity"/>
    <property type="evidence" value="ECO:0007669"/>
    <property type="project" value="UniProtKB-KW"/>
</dbReference>
<evidence type="ECO:0000256" key="5">
    <source>
        <dbReference type="ARBA" id="ARBA00022839"/>
    </source>
</evidence>
<dbReference type="NCBIfam" id="TIGR00619">
    <property type="entry name" value="sbcd"/>
    <property type="match status" value="1"/>
</dbReference>
<keyword evidence="6" id="KW-0235">DNA replication</keyword>
<comment type="caution">
    <text evidence="8">The sequence shown here is derived from an EMBL/GenBank/DDBJ whole genome shotgun (WGS) entry which is preliminary data.</text>
</comment>
<sequence length="408" mass="46543">MKIIHTSDWHLGKYLEGYSRLDEQMEFCNDFVELVNREDAKLILIAGDIYDTSNPPANAESLFYDTVTRIADNGKRCVFVIAGNHDNPDRLEAINPLASKSGIIIMGYPKSKAEVAEYEGFKIIKAEEGYTKLNIDGTDINIASLPYPSEKRLNEVFSDFEEIQEMQKTYSEKVGEIFQRLEENFSEGEINIAISHLFVVGSEISDSERRIELGGSLLVNKSDLPKKSQYTALGHIHKPQTVSKLYNAYYSGSPIQYSKTERNTAKSVRIIDIVPDKEADIREEYIKNYKQISLFKCDNIDDALKVCREKSEEDIFAYFEIITDDSIEPEIIREMKKLMKSILEIKPVIKNIDYGNREEVVDINKGNIKTFFLDFYKTQSGGFEPGEDIVKLFEKLISSSEVDSDEAD</sequence>
<evidence type="ECO:0000313" key="8">
    <source>
        <dbReference type="EMBL" id="MBC2576111.1"/>
    </source>
</evidence>
<keyword evidence="4 6" id="KW-0378">Hydrolase</keyword>
<keyword evidence="3 6" id="KW-0540">Nuclease</keyword>
<evidence type="ECO:0000256" key="6">
    <source>
        <dbReference type="RuleBase" id="RU363069"/>
    </source>
</evidence>
<evidence type="ECO:0000256" key="4">
    <source>
        <dbReference type="ARBA" id="ARBA00022801"/>
    </source>
</evidence>
<organism evidence="8 9">
    <name type="scientific">Peptostreptococcus canis</name>
    <dbReference type="NCBI Taxonomy" id="1159213"/>
    <lineage>
        <taxon>Bacteria</taxon>
        <taxon>Bacillati</taxon>
        <taxon>Bacillota</taxon>
        <taxon>Clostridia</taxon>
        <taxon>Peptostreptococcales</taxon>
        <taxon>Peptostreptococcaceae</taxon>
        <taxon>Peptostreptococcus</taxon>
    </lineage>
</organism>
<comment type="similarity">
    <text evidence="1 6">Belongs to the SbcD family.</text>
</comment>
<dbReference type="InterPro" id="IPR004843">
    <property type="entry name" value="Calcineurin-like_PHP"/>
</dbReference>
<dbReference type="InterPro" id="IPR004593">
    <property type="entry name" value="SbcD"/>
</dbReference>
<evidence type="ECO:0000256" key="3">
    <source>
        <dbReference type="ARBA" id="ARBA00022722"/>
    </source>
</evidence>
<proteinExistence type="inferred from homology"/>
<comment type="function">
    <text evidence="6">SbcCD cleaves DNA hairpin structures. These structures can inhibit DNA replication and are intermediates in certain DNA recombination reactions. The complex acts as a 3'-&gt;5' double strand exonuclease that can open hairpins. It also has a 5' single-strand endonuclease activity.</text>
</comment>
<gene>
    <name evidence="6 8" type="primary">sbcD</name>
    <name evidence="8" type="ORF">HLB29_05375</name>
</gene>
<keyword evidence="9" id="KW-1185">Reference proteome</keyword>
<evidence type="ECO:0000313" key="9">
    <source>
        <dbReference type="Proteomes" id="UP000713904"/>
    </source>
</evidence>
<keyword evidence="6" id="KW-0255">Endonuclease</keyword>
<comment type="subunit">
    <text evidence="6">Heterodimer of SbcC and SbcD.</text>
</comment>
<reference evidence="8 9" key="1">
    <citation type="submission" date="2020-05" db="EMBL/GenBank/DDBJ databases">
        <title>Draft genome of xy-202 and genomic insight in genome of the genus Peptostreptococcus.</title>
        <authorList>
            <person name="Zhang Z."/>
        </authorList>
    </citation>
    <scope>NUCLEOTIDE SEQUENCE [LARGE SCALE GENOMIC DNA]</scope>
    <source>
        <strain evidence="8 9">DSM 27025</strain>
    </source>
</reference>
<dbReference type="EMBL" id="JABGBW010000002">
    <property type="protein sequence ID" value="MBC2576111.1"/>
    <property type="molecule type" value="Genomic_DNA"/>
</dbReference>
<dbReference type="InterPro" id="IPR041796">
    <property type="entry name" value="Mre11_N"/>
</dbReference>
<keyword evidence="6" id="KW-0233">DNA recombination</keyword>
<evidence type="ECO:0000256" key="2">
    <source>
        <dbReference type="ARBA" id="ARBA00013365"/>
    </source>
</evidence>
<dbReference type="Gene3D" id="3.60.21.10">
    <property type="match status" value="1"/>
</dbReference>
<dbReference type="PANTHER" id="PTHR30337:SF0">
    <property type="entry name" value="NUCLEASE SBCCD SUBUNIT D"/>
    <property type="match status" value="1"/>
</dbReference>
<dbReference type="RefSeq" id="WP_185624112.1">
    <property type="nucleotide sequence ID" value="NZ_JABGBW010000002.1"/>
</dbReference>
<protein>
    <recommendedName>
        <fullName evidence="2 6">Nuclease SbcCD subunit D</fullName>
    </recommendedName>
</protein>
<dbReference type="InterPro" id="IPR050535">
    <property type="entry name" value="DNA_Repair-Maintenance_Comp"/>
</dbReference>
<dbReference type="SUPFAM" id="SSF56300">
    <property type="entry name" value="Metallo-dependent phosphatases"/>
    <property type="match status" value="1"/>
</dbReference>
<accession>A0ABR6TL17</accession>
<dbReference type="PANTHER" id="PTHR30337">
    <property type="entry name" value="COMPONENT OF ATP-DEPENDENT DSDNA EXONUCLEASE"/>
    <property type="match status" value="1"/>
</dbReference>
<dbReference type="Proteomes" id="UP000713904">
    <property type="component" value="Unassembled WGS sequence"/>
</dbReference>
<evidence type="ECO:0000256" key="1">
    <source>
        <dbReference type="ARBA" id="ARBA00010555"/>
    </source>
</evidence>
<keyword evidence="5 6" id="KW-0269">Exonuclease</keyword>
<dbReference type="InterPro" id="IPR029052">
    <property type="entry name" value="Metallo-depent_PP-like"/>
</dbReference>